<dbReference type="InterPro" id="IPR052930">
    <property type="entry name" value="TA_antitoxin_MntA"/>
</dbReference>
<protein>
    <recommendedName>
        <fullName evidence="3">DNA polymerase, beta domain protein region</fullName>
    </recommendedName>
</protein>
<proteinExistence type="predicted"/>
<dbReference type="Proteomes" id="UP000008138">
    <property type="component" value="Chromosome"/>
</dbReference>
<dbReference type="KEGG" id="tuz:TUZN_1917"/>
<dbReference type="OrthoDB" id="23323at2157"/>
<reference key="2">
    <citation type="submission" date="2011-03" db="EMBL/GenBank/DDBJ databases">
        <title>Complete genome sequence of the thermoacidophilic crenarchaeon Thermoproteus uzoniensis 768-20.</title>
        <authorList>
            <person name="Mardanov A.V."/>
            <person name="Gumerov V.M."/>
            <person name="Beletsky A.V."/>
            <person name="Prokofeva M.I."/>
            <person name="Bonch-Osmolovskaya E.A."/>
            <person name="Ravin N.V."/>
            <person name="Skryabin K.G."/>
        </authorList>
    </citation>
    <scope>NUCLEOTIDE SEQUENCE</scope>
    <source>
        <strain>768-20</strain>
    </source>
</reference>
<dbReference type="AlphaFoldDB" id="F2L4E5"/>
<dbReference type="HOGENOM" id="CLU_156338_0_0_2"/>
<dbReference type="RefSeq" id="WP_013680712.1">
    <property type="nucleotide sequence ID" value="NC_015315.1"/>
</dbReference>
<dbReference type="PANTHER" id="PTHR43852">
    <property type="entry name" value="NUCLEOTIDYLTRANSFERASE"/>
    <property type="match status" value="1"/>
</dbReference>
<dbReference type="GeneID" id="10361430"/>
<dbReference type="eggNOG" id="arCOG02110">
    <property type="taxonomic scope" value="Archaea"/>
</dbReference>
<organism evidence="1 2">
    <name type="scientific">Thermoproteus uzoniensis (strain 768-20)</name>
    <dbReference type="NCBI Taxonomy" id="999630"/>
    <lineage>
        <taxon>Archaea</taxon>
        <taxon>Thermoproteota</taxon>
        <taxon>Thermoprotei</taxon>
        <taxon>Thermoproteales</taxon>
        <taxon>Thermoproteaceae</taxon>
        <taxon>Thermoproteus</taxon>
    </lineage>
</organism>
<evidence type="ECO:0000313" key="2">
    <source>
        <dbReference type="Proteomes" id="UP000008138"/>
    </source>
</evidence>
<sequence>MEISVGGTYRVSLDALKGFPWDRYVRFAFLFGSATSGGSAGDLDIAISDVGLEALGELLAELAKRLSLLEDYIDLLIVNERTPCPLVLEALRGVPLYVADWDEVYRYFNICQDQQIDSRKLALLETALESIWRG</sequence>
<reference evidence="1 2" key="1">
    <citation type="journal article" date="2011" name="J. Bacteriol.">
        <title>Complete genome sequence of the thermoacidophilic crenarchaeon Thermoproteus uzoniensis 768-20.</title>
        <authorList>
            <person name="Mardanov A.V."/>
            <person name="Gumerov V.M."/>
            <person name="Beletsky A.V."/>
            <person name="Prokofeva M.I."/>
            <person name="Bonch-Osmolovskaya E.A."/>
            <person name="Ravin N.V."/>
            <person name="Skryabin K.G."/>
        </authorList>
    </citation>
    <scope>NUCLEOTIDE SEQUENCE [LARGE SCALE GENOMIC DNA]</scope>
    <source>
        <strain evidence="1 2">768-20</strain>
    </source>
</reference>
<evidence type="ECO:0008006" key="3">
    <source>
        <dbReference type="Google" id="ProtNLM"/>
    </source>
</evidence>
<keyword evidence="2" id="KW-1185">Reference proteome</keyword>
<dbReference type="STRING" id="999630.TUZN_1917"/>
<accession>F2L4E5</accession>
<dbReference type="EMBL" id="CP002590">
    <property type="protein sequence ID" value="AEA13377.1"/>
    <property type="molecule type" value="Genomic_DNA"/>
</dbReference>
<dbReference type="PANTHER" id="PTHR43852:SF3">
    <property type="entry name" value="NUCLEOTIDYLTRANSFERASE"/>
    <property type="match status" value="1"/>
</dbReference>
<gene>
    <name evidence="1" type="ordered locus">TUZN_1917</name>
</gene>
<evidence type="ECO:0000313" key="1">
    <source>
        <dbReference type="EMBL" id="AEA13377.1"/>
    </source>
</evidence>
<name>F2L4E5_THEU7</name>